<reference evidence="3" key="1">
    <citation type="submission" date="2023-06" db="EMBL/GenBank/DDBJ databases">
        <title>Genome-scale phylogeny and comparative genomics of the fungal order Sordariales.</title>
        <authorList>
            <consortium name="Lawrence Berkeley National Laboratory"/>
            <person name="Hensen N."/>
            <person name="Bonometti L."/>
            <person name="Westerberg I."/>
            <person name="Brannstrom I.O."/>
            <person name="Guillou S."/>
            <person name="Cros-Aarteil S."/>
            <person name="Calhoun S."/>
            <person name="Haridas S."/>
            <person name="Kuo A."/>
            <person name="Mondo S."/>
            <person name="Pangilinan J."/>
            <person name="Riley R."/>
            <person name="Labutti K."/>
            <person name="Andreopoulos B."/>
            <person name="Lipzen A."/>
            <person name="Chen C."/>
            <person name="Yanf M."/>
            <person name="Daum C."/>
            <person name="Ng V."/>
            <person name="Clum A."/>
            <person name="Steindorff A."/>
            <person name="Ohm R."/>
            <person name="Martin F."/>
            <person name="Silar P."/>
            <person name="Natvig D."/>
            <person name="Lalanne C."/>
            <person name="Gautier V."/>
            <person name="Ament-Velasquez S.L."/>
            <person name="Kruys A."/>
            <person name="Hutchinson M.I."/>
            <person name="Powell A.J."/>
            <person name="Barry K."/>
            <person name="Miller A.N."/>
            <person name="Grigoriev I.V."/>
            <person name="Debuchy R."/>
            <person name="Gladieux P."/>
            <person name="Thoren M.H."/>
            <person name="Johannesson H."/>
        </authorList>
    </citation>
    <scope>NUCLEOTIDE SEQUENCE</scope>
    <source>
        <strain evidence="3">PSN4</strain>
    </source>
</reference>
<gene>
    <name evidence="3" type="ORF">QBC47DRAFT_381327</name>
</gene>
<feature type="transmembrane region" description="Helical" evidence="2">
    <location>
        <begin position="35"/>
        <end position="53"/>
    </location>
</feature>
<evidence type="ECO:0000256" key="2">
    <source>
        <dbReference type="SAM" id="Phobius"/>
    </source>
</evidence>
<dbReference type="AlphaFoldDB" id="A0AAJ0BDD8"/>
<name>A0AAJ0BDD8_9PEZI</name>
<keyword evidence="2" id="KW-0812">Transmembrane</keyword>
<feature type="compositionally biased region" description="Polar residues" evidence="1">
    <location>
        <begin position="279"/>
        <end position="290"/>
    </location>
</feature>
<feature type="region of interest" description="Disordered" evidence="1">
    <location>
        <begin position="68"/>
        <end position="123"/>
    </location>
</feature>
<evidence type="ECO:0000313" key="4">
    <source>
        <dbReference type="Proteomes" id="UP001239445"/>
    </source>
</evidence>
<feature type="region of interest" description="Disordered" evidence="1">
    <location>
        <begin position="209"/>
        <end position="310"/>
    </location>
</feature>
<protein>
    <submittedName>
        <fullName evidence="3">Uncharacterized protein</fullName>
    </submittedName>
</protein>
<evidence type="ECO:0000313" key="3">
    <source>
        <dbReference type="EMBL" id="KAK1755800.1"/>
    </source>
</evidence>
<keyword evidence="2" id="KW-1133">Transmembrane helix</keyword>
<feature type="compositionally biased region" description="Basic and acidic residues" evidence="1">
    <location>
        <begin position="69"/>
        <end position="83"/>
    </location>
</feature>
<feature type="compositionally biased region" description="Low complexity" evidence="1">
    <location>
        <begin position="93"/>
        <end position="106"/>
    </location>
</feature>
<accession>A0AAJ0BDD8</accession>
<sequence length="310" mass="33181">MGVLGIIHGLAVPVLCLACIPLAICAGITSTLSFWVLMCRVAVAYLDIALSLIPQYFTRRGKPYGFPADENHFPLRTPRDGHRTPITPSYSVGSRSGTSTPWSSSSNQHGGADAPLANQGPAVRRRRSSYGFGAGMRQSRHSSQGSLASMGAITPLPAADVAIVVADAGMTPSVGLDRDFEGIGGWRIQDDQEDEENWTNINSRLELPAERAPFRHHQRSLSSGSTKLTDLAGWMTPALRGGESPDEKQGERPGLSVSGNGTRSPGKALSSPGSRRLNQHVQLPSMTALDQENGYFPPMHSPDSARRCTP</sequence>
<dbReference type="EMBL" id="MU839833">
    <property type="protein sequence ID" value="KAK1755800.1"/>
    <property type="molecule type" value="Genomic_DNA"/>
</dbReference>
<comment type="caution">
    <text evidence="3">The sequence shown here is derived from an EMBL/GenBank/DDBJ whole genome shotgun (WGS) entry which is preliminary data.</text>
</comment>
<keyword evidence="4" id="KW-1185">Reference proteome</keyword>
<keyword evidence="2" id="KW-0472">Membrane</keyword>
<organism evidence="3 4">
    <name type="scientific">Echria macrotheca</name>
    <dbReference type="NCBI Taxonomy" id="438768"/>
    <lineage>
        <taxon>Eukaryota</taxon>
        <taxon>Fungi</taxon>
        <taxon>Dikarya</taxon>
        <taxon>Ascomycota</taxon>
        <taxon>Pezizomycotina</taxon>
        <taxon>Sordariomycetes</taxon>
        <taxon>Sordariomycetidae</taxon>
        <taxon>Sordariales</taxon>
        <taxon>Schizotheciaceae</taxon>
        <taxon>Echria</taxon>
    </lineage>
</organism>
<evidence type="ECO:0000256" key="1">
    <source>
        <dbReference type="SAM" id="MobiDB-lite"/>
    </source>
</evidence>
<dbReference type="Proteomes" id="UP001239445">
    <property type="component" value="Unassembled WGS sequence"/>
</dbReference>
<proteinExistence type="predicted"/>